<dbReference type="Pfam" id="PF22721">
    <property type="entry name" value="TBP-TOTE"/>
    <property type="match status" value="1"/>
</dbReference>
<organism evidence="3 4">
    <name type="scientific">Flavobacterium xueshanense</name>
    <dbReference type="NCBI Taxonomy" id="935223"/>
    <lineage>
        <taxon>Bacteria</taxon>
        <taxon>Pseudomonadati</taxon>
        <taxon>Bacteroidota</taxon>
        <taxon>Flavobacteriia</taxon>
        <taxon>Flavobacteriales</taxon>
        <taxon>Flavobacteriaceae</taxon>
        <taxon>Flavobacterium</taxon>
    </lineage>
</organism>
<dbReference type="AlphaFoldDB" id="A0A1I2IJR6"/>
<evidence type="ECO:0000313" key="3">
    <source>
        <dbReference type="EMBL" id="SFF42622.1"/>
    </source>
</evidence>
<evidence type="ECO:0000313" key="4">
    <source>
        <dbReference type="Proteomes" id="UP000198596"/>
    </source>
</evidence>
<keyword evidence="4" id="KW-1185">Reference proteome</keyword>
<accession>A0A1I2IJR6</accession>
<feature type="domain" description="TATA-binding-like protein" evidence="2">
    <location>
        <begin position="904"/>
        <end position="968"/>
    </location>
</feature>
<sequence>MGLEITHNRAPNFHENTQFRRIAIELNKLFIQKGWDGLLIGNPESENCSRFRADAILLYNHGLLVIDLKDYQGTINLPIEDDEFAKDKWYIEAEKDKFLLEVKGASFGNPFIQLKSYRQIFYDVINNDIILRSNIDPSRVGAVNLFSGPIKLNRDTPRNIPYYIISQESEFSNFLYDYNSPNTFSDESANALKHIFPALAWEEKIKISEHKTFENKVNEIDSDLETEINLFLQNEESEILVLESMDVTQRDGWVNYILREVSNHNIPQTETWTHSTRIREKIKKRSGITSHSLYNTIYGGPAKMEDAKETDDIESSDIEDGIQVIIPISSDFSLDENAVIILHEAHLVSRSLNQSELIRFGSGRLLEDLLKYLSLGKTKRKLICIGDPYFLSYGKEDESAIIVDTLNQLFDGSIKHHRPIPKEVNKIGKQMLRTDLANSIHNKNYNQLKYNWDEGDLALLDKHEVSNSLRMWFSGVLTAEPSNAVLVYKNDDAKTINLWIKENCLKNTKELSTGDLLLINNNVNIADETGFGGVTRLYNGMYLTVKEKLESHSEQIFIKNINTTVILEFIKLKVQCLSIDNKPETNIWFYNNYFKGNGKLSKEEQLAFKISTTNRINTYKKENDFESSAEFTQLRQDNQYVLLNKEIKDYTIKFENGERVKTKLEELERELRKLERKYRKKHHQRILYHVSKTDSFLNAIIANYGWCITVHKSVGSLFENVIINARQGESNGITNESYFKWLYSGISSSQSKVFVVNPEEINPFKDCQFEDLVGENWTDTIVQQKNSFETIDFEILKEFLDVIDSSLIENSKAAICILSKAIHKKGYILEKTARTGDYLSKAYFSTPTSSKLILLFNNNGKGIITSIRSEKNDIVHADIVEECTLEVWSKSSKKIEAVKNPIDFRKKIYEKWKTESIELGGEMCLIDSHSYQDTFQFIDKNSKIKFKIYYNGAGFFSKILIMEKTDKDISVRLKNLLFYGN</sequence>
<dbReference type="RefSeq" id="WP_091208742.1">
    <property type="nucleotide sequence ID" value="NZ_FONQ01000021.1"/>
</dbReference>
<dbReference type="Proteomes" id="UP000198596">
    <property type="component" value="Unassembled WGS sequence"/>
</dbReference>
<dbReference type="InterPro" id="IPR054572">
    <property type="entry name" value="TBP-TOTE"/>
</dbReference>
<evidence type="ECO:0000256" key="1">
    <source>
        <dbReference type="SAM" id="Coils"/>
    </source>
</evidence>
<name>A0A1I2IJR6_9FLAO</name>
<reference evidence="4" key="1">
    <citation type="submission" date="2016-10" db="EMBL/GenBank/DDBJ databases">
        <authorList>
            <person name="Varghese N."/>
            <person name="Submissions S."/>
        </authorList>
    </citation>
    <scope>NUCLEOTIDE SEQUENCE [LARGE SCALE GENOMIC DNA]</scope>
    <source>
        <strain evidence="4">CGMCC 1.9227</strain>
    </source>
</reference>
<keyword evidence="1" id="KW-0175">Coiled coil</keyword>
<dbReference type="STRING" id="935223.SAMN04488131_12136"/>
<feature type="coiled-coil region" evidence="1">
    <location>
        <begin position="657"/>
        <end position="684"/>
    </location>
</feature>
<evidence type="ECO:0000259" key="2">
    <source>
        <dbReference type="Pfam" id="PF22721"/>
    </source>
</evidence>
<gene>
    <name evidence="3" type="ORF">SAMN04488131_12136</name>
</gene>
<dbReference type="EMBL" id="FONQ01000021">
    <property type="protein sequence ID" value="SFF42622.1"/>
    <property type="molecule type" value="Genomic_DNA"/>
</dbReference>
<dbReference type="OrthoDB" id="9763659at2"/>
<protein>
    <recommendedName>
        <fullName evidence="2">TATA-binding-like protein domain-containing protein</fullName>
    </recommendedName>
</protein>
<dbReference type="InterPro" id="IPR027417">
    <property type="entry name" value="P-loop_NTPase"/>
</dbReference>
<dbReference type="Gene3D" id="3.40.50.300">
    <property type="entry name" value="P-loop containing nucleotide triphosphate hydrolases"/>
    <property type="match status" value="1"/>
</dbReference>
<proteinExistence type="predicted"/>